<organism evidence="10 11">
    <name type="scientific">Litoribacter ruber</name>
    <dbReference type="NCBI Taxonomy" id="702568"/>
    <lineage>
        <taxon>Bacteria</taxon>
        <taxon>Pseudomonadati</taxon>
        <taxon>Bacteroidota</taxon>
        <taxon>Cytophagia</taxon>
        <taxon>Cytophagales</taxon>
        <taxon>Cyclobacteriaceae</taxon>
        <taxon>Litoribacter</taxon>
    </lineage>
</organism>
<dbReference type="NCBIfam" id="TIGR04057">
    <property type="entry name" value="SusC_RagA_signa"/>
    <property type="match status" value="1"/>
</dbReference>
<dbReference type="NCBIfam" id="TIGR04056">
    <property type="entry name" value="OMP_RagA_SusC"/>
    <property type="match status" value="1"/>
</dbReference>
<keyword evidence="11" id="KW-1185">Reference proteome</keyword>
<keyword evidence="3 7" id="KW-1134">Transmembrane beta strand</keyword>
<dbReference type="InterPro" id="IPR036942">
    <property type="entry name" value="Beta-barrel_TonB_sf"/>
</dbReference>
<dbReference type="Pfam" id="PF07715">
    <property type="entry name" value="Plug"/>
    <property type="match status" value="1"/>
</dbReference>
<dbReference type="AlphaFoldDB" id="A0AAP2CPV1"/>
<comment type="similarity">
    <text evidence="7">Belongs to the TonB-dependent receptor family.</text>
</comment>
<dbReference type="SUPFAM" id="SSF56935">
    <property type="entry name" value="Porins"/>
    <property type="match status" value="1"/>
</dbReference>
<evidence type="ECO:0000259" key="9">
    <source>
        <dbReference type="Pfam" id="PF07715"/>
    </source>
</evidence>
<name>A0AAP2CPV1_9BACT</name>
<feature type="domain" description="TonB-dependent receptor plug" evidence="9">
    <location>
        <begin position="123"/>
        <end position="227"/>
    </location>
</feature>
<evidence type="ECO:0000256" key="6">
    <source>
        <dbReference type="ARBA" id="ARBA00023237"/>
    </source>
</evidence>
<dbReference type="InterPro" id="IPR039426">
    <property type="entry name" value="TonB-dep_rcpt-like"/>
</dbReference>
<dbReference type="Proteomes" id="UP001319104">
    <property type="component" value="Unassembled WGS sequence"/>
</dbReference>
<evidence type="ECO:0000256" key="8">
    <source>
        <dbReference type="SAM" id="SignalP"/>
    </source>
</evidence>
<proteinExistence type="inferred from homology"/>
<dbReference type="Gene3D" id="2.60.40.1120">
    <property type="entry name" value="Carboxypeptidase-like, regulatory domain"/>
    <property type="match status" value="1"/>
</dbReference>
<dbReference type="InterPro" id="IPR012910">
    <property type="entry name" value="Plug_dom"/>
</dbReference>
<evidence type="ECO:0000313" key="10">
    <source>
        <dbReference type="EMBL" id="MBS9525717.1"/>
    </source>
</evidence>
<keyword evidence="2 7" id="KW-0813">Transport</keyword>
<evidence type="ECO:0000256" key="4">
    <source>
        <dbReference type="ARBA" id="ARBA00022692"/>
    </source>
</evidence>
<evidence type="ECO:0000256" key="3">
    <source>
        <dbReference type="ARBA" id="ARBA00022452"/>
    </source>
</evidence>
<comment type="caution">
    <text evidence="10">The sequence shown here is derived from an EMBL/GenBank/DDBJ whole genome shotgun (WGS) entry which is preliminary data.</text>
</comment>
<dbReference type="GO" id="GO:0009279">
    <property type="term" value="C:cell outer membrane"/>
    <property type="evidence" value="ECO:0007669"/>
    <property type="project" value="UniProtKB-SubCell"/>
</dbReference>
<evidence type="ECO:0000256" key="2">
    <source>
        <dbReference type="ARBA" id="ARBA00022448"/>
    </source>
</evidence>
<reference evidence="10 11" key="1">
    <citation type="submission" date="2021-05" db="EMBL/GenBank/DDBJ databases">
        <authorList>
            <person name="Zhang Z.D."/>
            <person name="Osman G."/>
        </authorList>
    </citation>
    <scope>NUCLEOTIDE SEQUENCE [LARGE SCALE GENOMIC DNA]</scope>
    <source>
        <strain evidence="10 11">KCTC 32217</strain>
    </source>
</reference>
<keyword evidence="6 7" id="KW-0998">Cell outer membrane</keyword>
<gene>
    <name evidence="10" type="ORF">KI659_16985</name>
</gene>
<dbReference type="RefSeq" id="WP_213946574.1">
    <property type="nucleotide sequence ID" value="NZ_JAHCMY010000017.1"/>
</dbReference>
<keyword evidence="4 7" id="KW-0812">Transmembrane</keyword>
<evidence type="ECO:0000256" key="1">
    <source>
        <dbReference type="ARBA" id="ARBA00004571"/>
    </source>
</evidence>
<dbReference type="InterPro" id="IPR023996">
    <property type="entry name" value="TonB-dep_OMP_SusC/RagA"/>
</dbReference>
<feature type="signal peptide" evidence="8">
    <location>
        <begin position="1"/>
        <end position="17"/>
    </location>
</feature>
<dbReference type="SUPFAM" id="SSF49464">
    <property type="entry name" value="Carboxypeptidase regulatory domain-like"/>
    <property type="match status" value="1"/>
</dbReference>
<dbReference type="EMBL" id="JAHCMY010000017">
    <property type="protein sequence ID" value="MBS9525717.1"/>
    <property type="molecule type" value="Genomic_DNA"/>
</dbReference>
<keyword evidence="5 7" id="KW-0472">Membrane</keyword>
<accession>A0AAP2CPV1</accession>
<dbReference type="Pfam" id="PF13715">
    <property type="entry name" value="CarbopepD_reg_2"/>
    <property type="match status" value="1"/>
</dbReference>
<dbReference type="InterPro" id="IPR023997">
    <property type="entry name" value="TonB-dep_OMP_SusC/RagA_CS"/>
</dbReference>
<dbReference type="PROSITE" id="PS52016">
    <property type="entry name" value="TONB_DEPENDENT_REC_3"/>
    <property type="match status" value="1"/>
</dbReference>
<protein>
    <submittedName>
        <fullName evidence="10">SusC/RagA family TonB-linked outer membrane protein</fullName>
    </submittedName>
</protein>
<dbReference type="Gene3D" id="2.40.170.20">
    <property type="entry name" value="TonB-dependent receptor, beta-barrel domain"/>
    <property type="match status" value="1"/>
</dbReference>
<sequence>MKKHLLLSLFLVTWALAAQGQNPGDQHLLRGRVLAGSQGHGLPGAYITLEGSERRAVTDAEGEFNLRATAGDYILIVNFLGYEEYSLEISLPYAERLDIVLQESDLSMDAVDVVSTGYQQLPKERATGSFVQVDNELVNRRISTNLIDRLEDVTPGLIFNRSGQSSDALSIRGRSTIFANTQPLIVIDNFPYDGPLENINPNDVESITVLRDAAAASIWGARAGNGVIVITTKRGNFKKGPQVSLNANVTTAERPDLFYQQRMSSPDFVDMEELLFGRGFYNTAENSVNRTPLSPVVETLIGRRDGLISEADAARKLDEFRAFDNRRDYMDHLYQTEIRQQYSANVRGGGENQRYALSIGNDRNSESLVGNYLNRLTVSATQDLSMLKGKLNLSTGVYYAETDRESGNEGFGSLRYSGSVPNTYSRLVDPAGNPLPIVSDYRESFKRNAQELGLLDWSLVPLQEINEISNRRKAKDIRLNTNLSYNINSDLKVETLYQYWQNSTNREEYFSENSYLARNLINRYTQRDDLGNLSYPIPVGGILNAGNTLGESHNVRTQIHYTKAWGDKHDLVALGGFEVKTLRTSGFATRYYGVSEETGMNSPVDYMTLFPQFINQNSRLRIPYIGTISGTADHFISQYANASYTYDRRYTLSGSARRDASNLFGVNANQRAVPLWSIGGAWLISEEDFYGASWLPYLKLRMTYGENGNVDKSISALTTSIIQLTSQLTGLRVGTLMNPPNPDLRWERIKILNMGLDFDAFDGGLSGSLEAYGKDGVDLIGAVPVAPSNGITQFRGNFASTSTKGFDFNVRYLPVRGNFTWAIDYFHSHVNEKVIGYEAEVTPQVYLNQGIGNLSGQIPAPREGKPLYAVYSLPSAGLDPQTGDPRGFLDGEISTNYTSIINTATLDDLIYHGPGRPTHFGAFRNTFSYGGLSLSMNISYRMGYFYRRSSIRYDDPLLGRVGHGDFADRWQQPGDELVTTVPSLPAARNIQRDNFYGSSSDLVERGDHIRFQDVNITYRMDRNTIPRLPFRGAEIYGYLNNLGMIWKASDDPLDPDFRTMRPLRSMTLGLRIDI</sequence>
<dbReference type="InterPro" id="IPR008969">
    <property type="entry name" value="CarboxyPept-like_regulatory"/>
</dbReference>
<evidence type="ECO:0000313" key="11">
    <source>
        <dbReference type="Proteomes" id="UP001319104"/>
    </source>
</evidence>
<evidence type="ECO:0000256" key="7">
    <source>
        <dbReference type="PROSITE-ProRule" id="PRU01360"/>
    </source>
</evidence>
<comment type="subcellular location">
    <subcellularLocation>
        <location evidence="1 7">Cell outer membrane</location>
        <topology evidence="1 7">Multi-pass membrane protein</topology>
    </subcellularLocation>
</comment>
<dbReference type="Gene3D" id="2.170.130.10">
    <property type="entry name" value="TonB-dependent receptor, plug domain"/>
    <property type="match status" value="1"/>
</dbReference>
<keyword evidence="8" id="KW-0732">Signal</keyword>
<dbReference type="InterPro" id="IPR037066">
    <property type="entry name" value="Plug_dom_sf"/>
</dbReference>
<feature type="chain" id="PRO_5042912698" evidence="8">
    <location>
        <begin position="18"/>
        <end position="1074"/>
    </location>
</feature>
<evidence type="ECO:0000256" key="5">
    <source>
        <dbReference type="ARBA" id="ARBA00023136"/>
    </source>
</evidence>